<feature type="region of interest" description="Disordered" evidence="1">
    <location>
        <begin position="2714"/>
        <end position="2741"/>
    </location>
</feature>
<gene>
    <name evidence="3" type="ORF">E5A73_06085</name>
</gene>
<feature type="region of interest" description="Disordered" evidence="1">
    <location>
        <begin position="1116"/>
        <end position="1167"/>
    </location>
</feature>
<accession>A0A4S1XG80</accession>
<feature type="region of interest" description="Disordered" evidence="1">
    <location>
        <begin position="2076"/>
        <end position="2100"/>
    </location>
</feature>
<feature type="compositionally biased region" description="Low complexity" evidence="1">
    <location>
        <begin position="100"/>
        <end position="111"/>
    </location>
</feature>
<feature type="compositionally biased region" description="Basic and acidic residues" evidence="1">
    <location>
        <begin position="1830"/>
        <end position="1845"/>
    </location>
</feature>
<feature type="compositionally biased region" description="Low complexity" evidence="1">
    <location>
        <begin position="137"/>
        <end position="164"/>
    </location>
</feature>
<feature type="compositionally biased region" description="Pro residues" evidence="1">
    <location>
        <begin position="80"/>
        <end position="92"/>
    </location>
</feature>
<evidence type="ECO:0000256" key="1">
    <source>
        <dbReference type="SAM" id="MobiDB-lite"/>
    </source>
</evidence>
<name>A0A4S1XG80_9SPHN</name>
<keyword evidence="2" id="KW-0812">Transmembrane</keyword>
<feature type="region of interest" description="Disordered" evidence="1">
    <location>
        <begin position="503"/>
        <end position="525"/>
    </location>
</feature>
<organism evidence="3 4">
    <name type="scientific">Sphingomonas gei</name>
    <dbReference type="NCBI Taxonomy" id="1395960"/>
    <lineage>
        <taxon>Bacteria</taxon>
        <taxon>Pseudomonadati</taxon>
        <taxon>Pseudomonadota</taxon>
        <taxon>Alphaproteobacteria</taxon>
        <taxon>Sphingomonadales</taxon>
        <taxon>Sphingomonadaceae</taxon>
        <taxon>Sphingomonas</taxon>
    </lineage>
</organism>
<feature type="compositionally biased region" description="Basic and acidic residues" evidence="1">
    <location>
        <begin position="112"/>
        <end position="136"/>
    </location>
</feature>
<feature type="region of interest" description="Disordered" evidence="1">
    <location>
        <begin position="77"/>
        <end position="164"/>
    </location>
</feature>
<keyword evidence="2" id="KW-0472">Membrane</keyword>
<evidence type="ECO:0000313" key="4">
    <source>
        <dbReference type="Proteomes" id="UP000306147"/>
    </source>
</evidence>
<reference evidence="3 4" key="1">
    <citation type="submission" date="2019-04" db="EMBL/GenBank/DDBJ databases">
        <title>Sphingomonas psychrotolerans sp. nov., isolated from soil in the Tianshan Mountains, Xinjiang, China.</title>
        <authorList>
            <person name="Luo Y."/>
            <person name="Sheng H."/>
        </authorList>
    </citation>
    <scope>NUCLEOTIDE SEQUENCE [LARGE SCALE GENOMIC DNA]</scope>
    <source>
        <strain evidence="3 4">ZFGT-11</strain>
    </source>
</reference>
<protein>
    <submittedName>
        <fullName evidence="3">Uncharacterized protein</fullName>
    </submittedName>
</protein>
<feature type="transmembrane region" description="Helical" evidence="2">
    <location>
        <begin position="1446"/>
        <end position="1467"/>
    </location>
</feature>
<feature type="region of interest" description="Disordered" evidence="1">
    <location>
        <begin position="2413"/>
        <end position="2442"/>
    </location>
</feature>
<feature type="compositionally biased region" description="Polar residues" evidence="1">
    <location>
        <begin position="1846"/>
        <end position="1858"/>
    </location>
</feature>
<keyword evidence="2" id="KW-1133">Transmembrane helix</keyword>
<dbReference type="RefSeq" id="WP_135962899.1">
    <property type="nucleotide sequence ID" value="NZ_SRXT01000002.1"/>
</dbReference>
<feature type="transmembrane region" description="Helical" evidence="2">
    <location>
        <begin position="1419"/>
        <end position="1439"/>
    </location>
</feature>
<evidence type="ECO:0000256" key="2">
    <source>
        <dbReference type="SAM" id="Phobius"/>
    </source>
</evidence>
<feature type="compositionally biased region" description="Basic and acidic residues" evidence="1">
    <location>
        <begin position="710"/>
        <end position="723"/>
    </location>
</feature>
<feature type="compositionally biased region" description="Basic and acidic residues" evidence="1">
    <location>
        <begin position="1116"/>
        <end position="1136"/>
    </location>
</feature>
<comment type="caution">
    <text evidence="3">The sequence shown here is derived from an EMBL/GenBank/DDBJ whole genome shotgun (WGS) entry which is preliminary data.</text>
</comment>
<feature type="compositionally biased region" description="Basic and acidic residues" evidence="1">
    <location>
        <begin position="1156"/>
        <end position="1167"/>
    </location>
</feature>
<feature type="region of interest" description="Disordered" evidence="1">
    <location>
        <begin position="690"/>
        <end position="785"/>
    </location>
</feature>
<sequence length="2898" mass="310710">MGGRTSVAQRPVPAASPAASRTAPRSVAPLRNYGDTSPSYTPMPAMRWKPIDDAGFATYDGMLGVEVSQTKTYGQLLPALPSPRSVPPPKAPPTDKARSADSPPAAGPDPAGNEKKAAADKDKSEDGGKEKGDKKGGTATKAGPGADAAPAGSGKSDGKAGAKAGQQLAKLAGLEKAPAVPLPMPSPTIGGHHLARPGFRARMPVGSFDAERELDVHPAVASANSAGAAQEPVADYRSLYTGAVDESFGLYRRLMHEAELIVASADRRNRELELLHQSKLDASLNLLDTTLLSNRARLAHGSEQLRLTLDTRADRLRRRIRGACATGIGRLEQRLRDYNKRIQPLRDQAAPIIDESKTGPKSVFDTATAAMTALDGVISSPGSKIPEEYGTMSAAGREAKVDYAPGYATCDKELVQKTQAAINEFLVKSFACIECDFTLAFQGLEGQVANMDGPGRKAIYAAQDGALKSVGSTVKSLREAIDANEDATERMLIQQHDRTRESLIEASENNSEREAEAVSEGAERQSATLAGMAAGQPRAVQAMHDLLAEQAGSPPAAFARSVDRAAIRLKANLAGIAGRQPRTTADTAARIGEGQFERARQFGARQQAIVAGSNATLEEIVAQAMLHLDKQVFDSIASMDDVPGNVLKQADAVLAPLGPIFEGAVQDLSDSVGALGAQVHQVLNGGEAMAKHDAGVAARKKNEKPPPPPKEPKTPGGAKDKAPPEPAPVPAKCAGDCATRGADKGKDKPGDKAGPAPTAPDGSKPPAGPAQAEAKGPEEGADNTPYGFKKLCEKIKADPLSAPQLAGFLKRAQREVTQKLADRAGNIQKALATTFAPETGLLMESVRGLSKIQGQAVCYQYYLLDSSMTLEEKITKKYKDAVWSAEKTDNANRDAAIAMLRGDPKGGAIQELIAAFNFSNENQRIRDILLNLTPAQLAELKKDPRLLELAAQLDGRDREIFDALLNENSAPAKAEGLADQFDTINKENRGEKRGDELAKKFTDASSDFHSPLEGDKKRWNADIFGFEAPTAAVRERNAGHWAKMQTEFAGLERVQNIVGKQADPQQAMLRYATREITHRDSTGHGKSRRTKIVTDTVNPYHKEWLAMILEKGAESPEAKGARVLVEEKRAKPDLKGLDSATRSGRGDAQVGGGYNEKGREQGRKEAEEDRLKILKASEAARAKIEGGKPSEDMEAVKARLEKNFSAKLVNDPTGKAVAIGMLKSDAGDPIAVMEYAVKHENNELALMQLKRMDRREIQKFLDKYNHDHPNGPSLERQLGVFEHFGKSGTAFDGDKANDLTIALKGVPQNDRERGEVALLWMKLTKDQSGALGRGLANSEYKAMIANFDRLKQQMGVTDADIDGRGNLKFKDGGGTEYRGNFDGEGNFKPALGGSVSGFETAVALAKISSTAYNEATDRIASFVTTALMVIAAVVTTILTGGAAASIWIPVLVTAGAGLIGMALTYSIRGDRYTRDEMFRDFVMTMVQAATAGIGAAVGAGLRGGAGAVKALATSMRVSEQTLANLVNKGVMMRGLTLMEEMAIGAGSSAVSGAVGAAVDPNARHSEDYGKGIFHGFLRGALGGAAGAGVTRGVTAGVGGIVKGVGARSGVNAVLNRGGSMELAARVGQIRARALSTSFLTEVGTRSLASGVSGATTRVVDIAYNRIALDQKMSAGQFFEEVGWAFVQNAVQGFAEGAGDRAMRAISPQRAMEHAFTVKDQPHEFREAALGALIAEGRARGLIPMPPEPGALPAVGRPKVGGTSEAPAVPKAALEGATPHAATPEAQVPRPITGVDEHGTILPMPRAGEEGAVPMPRHEEEGLTKSSQTEPEARAKRARTPDDESGTRTITSANDNPDQPTHLHISLADVDASALPRIGVDSVLVHPDARSREAANDNFGRLLNIDPTREAAVYFNPVTGEYLVIQGDSVSVASISVRNKIDAGPGNTQMPVSRDGVPAPGGFWIIEHHYHPNAPGDKGTSFLSRLPSGDDGDFGVIKYEADVHGLDERRSRIYFVDDGKLSYTDFGFNSKDPDARYWIDFPHPVTGVRTREPFKTIEEYHAFVGKVMSDPALARAGAAGRARTPESGGEAAPAGLDPGRRVGAESATIHDKLTPRNVEDLGAVSEQMQRVKAFEDQIAGRAPKGDVDPEMGRAAMLGDAMEAVKRLGLVERPDAMIRLTAVLNNPDVPDHVKPLIARAVLEASREALIRANKLDPGDELLMFFRGASSERLEDYKRAGVDPTLATNREEDVGPGLYMSQDLESAKRYGGEESSILPFIVRRNELGNVLDISPNSPLRAQWEKFVMQNWHKHHLHPASAAMFGKKGPANPMEFGSLWFERANRVVLFDAFREHLIATHPDATVRQAAANPDIVLSDLGGPVTYGNDRGFMTDQAAMKTRLVGDLMNDQLGFPRAGTAPVGGEGVPAPRRARTADTGETPSTKLPAPVVEVLPAPVKLPVPEHMDTAIARVLARMGEESLWDVSAQIMIEADPANAFAALMAPDKETRRAALERFREGLVEKLGPEHAERRMRQLDHLAAKGGQAFRVEYEHSERLKTVTTHLDKLPPALRSWARESPALLVFALKDPVRLQALYDRYIAKNTEASALASLEFERHVLAKERKGDAALYDELRSLRTNYPGEDKALAEMATRLDPQGKTYRESQTPAPLSTEAPPVRPLAADKVVKGLRVDHPEFGRGTVQGVEGGTVTIHFDNEAPDATRSLPHGDDLLSQAGDPDPRFGDAPPFRSADKIKDEIDKLMEFRATALLPDFSQDADAGTVARIALGGEEFHGTSAGLDPPNYSLRNERRQKIYKELIAKFGLKDTGPTSQDAMFLGHAEAEAMLLAYDHFGRLPEVLEIYVDRSTCNDCRNNMMRLAKMLGVKELRVYYLNQTNPPLVRR</sequence>
<dbReference type="EMBL" id="SRXT01000002">
    <property type="protein sequence ID" value="TGX55005.1"/>
    <property type="molecule type" value="Genomic_DNA"/>
</dbReference>
<feature type="region of interest" description="Disordered" evidence="1">
    <location>
        <begin position="1"/>
        <end position="45"/>
    </location>
</feature>
<dbReference type="Proteomes" id="UP000306147">
    <property type="component" value="Unassembled WGS sequence"/>
</dbReference>
<feature type="region of interest" description="Disordered" evidence="1">
    <location>
        <begin position="1746"/>
        <end position="1860"/>
    </location>
</feature>
<feature type="compositionally biased region" description="Low complexity" evidence="1">
    <location>
        <begin position="1"/>
        <end position="29"/>
    </location>
</feature>
<keyword evidence="4" id="KW-1185">Reference proteome</keyword>
<evidence type="ECO:0000313" key="3">
    <source>
        <dbReference type="EMBL" id="TGX55005.1"/>
    </source>
</evidence>
<proteinExistence type="predicted"/>
<feature type="compositionally biased region" description="Basic and acidic residues" evidence="1">
    <location>
        <begin position="741"/>
        <end position="751"/>
    </location>
</feature>
<dbReference type="OrthoDB" id="511546at2"/>